<sequence length="264" mass="30083">MVSLLVVSSTAILLGACSRPTGDFGRAAPNVLHDRVAEDAGMLYRYSQKQNVSNLNQTDQEKELRDRGWTLVVPPNSEDWVGASKAQLKRQGLLKDPYATINPSIYYIYLRSDKYRSSETRYNRLINDMKSDEKLLLPFCKIAQQVLITDQERQAALARQQDVNPQFATGVKARVNENKSFVDWVLGATGRRLQAYQIALNALEVETPSARRQWDAAKAYEQLRRTYEELPSKCYAPEKPREEQIAKTSRIFTGWGLERPAPQK</sequence>
<name>A0ABQ3E0P1_9HYPH</name>
<comment type="caution">
    <text evidence="1">The sequence shown here is derived from an EMBL/GenBank/DDBJ whole genome shotgun (WGS) entry which is preliminary data.</text>
</comment>
<reference evidence="2" key="1">
    <citation type="journal article" date="2019" name="Int. J. Syst. Evol. Microbiol.">
        <title>The Global Catalogue of Microorganisms (GCM) 10K type strain sequencing project: providing services to taxonomists for standard genome sequencing and annotation.</title>
        <authorList>
            <consortium name="The Broad Institute Genomics Platform"/>
            <consortium name="The Broad Institute Genome Sequencing Center for Infectious Disease"/>
            <person name="Wu L."/>
            <person name="Ma J."/>
        </authorList>
    </citation>
    <scope>NUCLEOTIDE SEQUENCE [LARGE SCALE GENOMIC DNA]</scope>
    <source>
        <strain evidence="2">KCTC 12861</strain>
    </source>
</reference>
<protein>
    <recommendedName>
        <fullName evidence="3">Lipoprotein</fullName>
    </recommendedName>
</protein>
<proteinExistence type="predicted"/>
<keyword evidence="2" id="KW-1185">Reference proteome</keyword>
<evidence type="ECO:0008006" key="3">
    <source>
        <dbReference type="Google" id="ProtNLM"/>
    </source>
</evidence>
<dbReference type="EMBL" id="BMXE01000001">
    <property type="protein sequence ID" value="GHB19623.1"/>
    <property type="molecule type" value="Genomic_DNA"/>
</dbReference>
<evidence type="ECO:0000313" key="1">
    <source>
        <dbReference type="EMBL" id="GHB19623.1"/>
    </source>
</evidence>
<accession>A0ABQ3E0P1</accession>
<organism evidence="1 2">
    <name type="scientific">Pseudovibrio japonicus</name>
    <dbReference type="NCBI Taxonomy" id="366534"/>
    <lineage>
        <taxon>Bacteria</taxon>
        <taxon>Pseudomonadati</taxon>
        <taxon>Pseudomonadota</taxon>
        <taxon>Alphaproteobacteria</taxon>
        <taxon>Hyphomicrobiales</taxon>
        <taxon>Stappiaceae</taxon>
        <taxon>Pseudovibrio</taxon>
    </lineage>
</organism>
<gene>
    <name evidence="1" type="ORF">GCM10007094_04440</name>
</gene>
<evidence type="ECO:0000313" key="2">
    <source>
        <dbReference type="Proteomes" id="UP000637980"/>
    </source>
</evidence>
<dbReference type="Proteomes" id="UP000637980">
    <property type="component" value="Unassembled WGS sequence"/>
</dbReference>